<accession>A0A0F9CFG4</accession>
<dbReference type="EMBL" id="LAZR01046932">
    <property type="protein sequence ID" value="KKK95386.1"/>
    <property type="molecule type" value="Genomic_DNA"/>
</dbReference>
<evidence type="ECO:0000313" key="1">
    <source>
        <dbReference type="EMBL" id="KKK95386.1"/>
    </source>
</evidence>
<protein>
    <submittedName>
        <fullName evidence="1">Uncharacterized protein</fullName>
    </submittedName>
</protein>
<comment type="caution">
    <text evidence="1">The sequence shown here is derived from an EMBL/GenBank/DDBJ whole genome shotgun (WGS) entry which is preliminary data.</text>
</comment>
<reference evidence="1" key="1">
    <citation type="journal article" date="2015" name="Nature">
        <title>Complex archaea that bridge the gap between prokaryotes and eukaryotes.</title>
        <authorList>
            <person name="Spang A."/>
            <person name="Saw J.H."/>
            <person name="Jorgensen S.L."/>
            <person name="Zaremba-Niedzwiedzka K."/>
            <person name="Martijn J."/>
            <person name="Lind A.E."/>
            <person name="van Eijk R."/>
            <person name="Schleper C."/>
            <person name="Guy L."/>
            <person name="Ettema T.J."/>
        </authorList>
    </citation>
    <scope>NUCLEOTIDE SEQUENCE</scope>
</reference>
<organism evidence="1">
    <name type="scientific">marine sediment metagenome</name>
    <dbReference type="NCBI Taxonomy" id="412755"/>
    <lineage>
        <taxon>unclassified sequences</taxon>
        <taxon>metagenomes</taxon>
        <taxon>ecological metagenomes</taxon>
    </lineage>
</organism>
<dbReference type="AlphaFoldDB" id="A0A0F9CFG4"/>
<sequence length="132" mass="14917">MIGPVLIAKENVPVILQAIGTDIEDVVDTFTMGYCTYNQVVLELYNAQRQLWILATDDMHIQGWLVTKLLNIAFGRRLVLDLFGGKDVDLLLSHLEKVEDWAKQYGATEPSRTRDQVSARNYASMVSITFVI</sequence>
<proteinExistence type="predicted"/>
<gene>
    <name evidence="1" type="ORF">LCGC14_2673320</name>
</gene>
<name>A0A0F9CFG4_9ZZZZ</name>